<name>A0A3Q9ISE1_9BACT</name>
<keyword evidence="6" id="KW-1185">Reference proteome</keyword>
<dbReference type="CDD" id="cd00436">
    <property type="entry name" value="UP_TbUP-like"/>
    <property type="match status" value="1"/>
</dbReference>
<dbReference type="GO" id="GO:0004850">
    <property type="term" value="F:uridine phosphorylase activity"/>
    <property type="evidence" value="ECO:0007669"/>
    <property type="project" value="UniProtKB-EC"/>
</dbReference>
<dbReference type="RefSeq" id="WP_106480540.1">
    <property type="nucleotide sequence ID" value="NZ_CP032819.1"/>
</dbReference>
<evidence type="ECO:0000256" key="1">
    <source>
        <dbReference type="ARBA" id="ARBA00011888"/>
    </source>
</evidence>
<organism evidence="5 6">
    <name type="scientific">Butyricimonas faecalis</name>
    <dbReference type="NCBI Taxonomy" id="2093856"/>
    <lineage>
        <taxon>Bacteria</taxon>
        <taxon>Pseudomonadati</taxon>
        <taxon>Bacteroidota</taxon>
        <taxon>Bacteroidia</taxon>
        <taxon>Bacteroidales</taxon>
        <taxon>Odoribacteraceae</taxon>
        <taxon>Butyricimonas</taxon>
    </lineage>
</organism>
<evidence type="ECO:0000313" key="5">
    <source>
        <dbReference type="EMBL" id="AZS29816.1"/>
    </source>
</evidence>
<protein>
    <recommendedName>
        <fullName evidence="2">Uridine phosphorylase</fullName>
        <ecNumber evidence="1">2.4.2.3</ecNumber>
    </recommendedName>
</protein>
<dbReference type="Proteomes" id="UP000270673">
    <property type="component" value="Chromosome"/>
</dbReference>
<dbReference type="OrthoDB" id="9772602at2"/>
<sequence length="292" mass="32562">MEPIKSSELITNDDGSVFHLHLHPEDLAEQVILVGDPSRVEMIASYFEKIEIRKSNREFCTITGYYKGYRLSVISTGIGPDNIDIVMNELDALVNIDLHTKEIKEQKKTLNIVRIGTSGSVQADVPVHSFVISEMSLGIDGVLRFYRDNEMICDAAFEEAFIKECHWAPLAARPYAVKASKRLVDKLHTEGVTVKGVTLTANGFYGPQGRVLRLPIEMPTVNDEIARFRFGDYKIINYEMESAAIAGLAALMGHQATTICLIIANRANGDASADYKPHMKKLVEYTLNSLIR</sequence>
<dbReference type="InterPro" id="IPR035994">
    <property type="entry name" value="Nucleoside_phosphorylase_sf"/>
</dbReference>
<gene>
    <name evidence="5" type="ORF">D8S85_09820</name>
</gene>
<dbReference type="EMBL" id="CP032819">
    <property type="protein sequence ID" value="AZS29816.1"/>
    <property type="molecule type" value="Genomic_DNA"/>
</dbReference>
<dbReference type="GO" id="GO:0005829">
    <property type="term" value="C:cytosol"/>
    <property type="evidence" value="ECO:0007669"/>
    <property type="project" value="TreeGrafter"/>
</dbReference>
<evidence type="ECO:0000259" key="4">
    <source>
        <dbReference type="Pfam" id="PF01048"/>
    </source>
</evidence>
<proteinExistence type="predicted"/>
<comment type="catalytic activity">
    <reaction evidence="3">
        <text>uridine + phosphate = alpha-D-ribose 1-phosphate + uracil</text>
        <dbReference type="Rhea" id="RHEA:24388"/>
        <dbReference type="ChEBI" id="CHEBI:16704"/>
        <dbReference type="ChEBI" id="CHEBI:17568"/>
        <dbReference type="ChEBI" id="CHEBI:43474"/>
        <dbReference type="ChEBI" id="CHEBI:57720"/>
        <dbReference type="EC" id="2.4.2.3"/>
    </reaction>
</comment>
<dbReference type="Pfam" id="PF01048">
    <property type="entry name" value="PNP_UDP_1"/>
    <property type="match status" value="1"/>
</dbReference>
<evidence type="ECO:0000256" key="3">
    <source>
        <dbReference type="ARBA" id="ARBA00048447"/>
    </source>
</evidence>
<evidence type="ECO:0000256" key="2">
    <source>
        <dbReference type="ARBA" id="ARBA00021980"/>
    </source>
</evidence>
<dbReference type="EC" id="2.4.2.3" evidence="1"/>
<dbReference type="InterPro" id="IPR000845">
    <property type="entry name" value="Nucleoside_phosphorylase_d"/>
</dbReference>
<dbReference type="AlphaFoldDB" id="A0A3Q9ISE1"/>
<feature type="domain" description="Nucleoside phosphorylase" evidence="4">
    <location>
        <begin position="31"/>
        <end position="274"/>
    </location>
</feature>
<dbReference type="GO" id="GO:0004731">
    <property type="term" value="F:purine-nucleoside phosphorylase activity"/>
    <property type="evidence" value="ECO:0007669"/>
    <property type="project" value="TreeGrafter"/>
</dbReference>
<dbReference type="SUPFAM" id="SSF53167">
    <property type="entry name" value="Purine and uridine phosphorylases"/>
    <property type="match status" value="1"/>
</dbReference>
<accession>A0A3Q9ISE1</accession>
<dbReference type="Gene3D" id="3.40.50.1580">
    <property type="entry name" value="Nucleoside phosphorylase domain"/>
    <property type="match status" value="1"/>
</dbReference>
<dbReference type="KEGG" id="buy:D8S85_09820"/>
<evidence type="ECO:0000313" key="6">
    <source>
        <dbReference type="Proteomes" id="UP000270673"/>
    </source>
</evidence>
<dbReference type="PANTHER" id="PTHR43691:SF11">
    <property type="entry name" value="FI09636P-RELATED"/>
    <property type="match status" value="1"/>
</dbReference>
<dbReference type="GO" id="GO:0006152">
    <property type="term" value="P:purine nucleoside catabolic process"/>
    <property type="evidence" value="ECO:0007669"/>
    <property type="project" value="TreeGrafter"/>
</dbReference>
<reference evidence="5 6" key="1">
    <citation type="submission" date="2018-10" db="EMBL/GenBank/DDBJ databases">
        <title>Butyricimonas faecalis sp. nov., isolated from human faeces and emended description of the genus Butyricimonas.</title>
        <authorList>
            <person name="Le Roy T."/>
            <person name="Van der Smissen P."/>
            <person name="Paquot A."/>
            <person name="Delzenne N."/>
            <person name="Muccioli G."/>
            <person name="Collet J.-F."/>
            <person name="Cani P.D."/>
        </authorList>
    </citation>
    <scope>NUCLEOTIDE SEQUENCE [LARGE SCALE GENOMIC DNA]</scope>
    <source>
        <strain evidence="5 6">H184</strain>
    </source>
</reference>
<dbReference type="PANTHER" id="PTHR43691">
    <property type="entry name" value="URIDINE PHOSPHORYLASE"/>
    <property type="match status" value="1"/>
</dbReference>